<sequence>MASDKERLGKFTRKASFEGKRSFLDIVTRNHKCCVVITHMAEKVIEMLWNNSNNEDEWLSKCVVGTLKVFTNVSSVNLRLSNKPLNKPLPAQDAAQPHRPKCMEELAENVQGGTLNENSKHDVRKPTHKPHASENTSQHVEKREQDTKRSTESMDETFNDIEDEVRKLKKQMLNLQKVTRWKATMTENMLEEVKPPFTEYILQTPLLSSSRCHRWSHTTSMETLLSTLRLSGHGWNSISFWRQ</sequence>
<accession>A0AAD5JAR7</accession>
<evidence type="ECO:0000256" key="1">
    <source>
        <dbReference type="SAM" id="MobiDB-lite"/>
    </source>
</evidence>
<protein>
    <submittedName>
        <fullName evidence="2">Uncharacterized protein</fullName>
    </submittedName>
</protein>
<organism evidence="2 3">
    <name type="scientific">Acer negundo</name>
    <name type="common">Box elder</name>
    <dbReference type="NCBI Taxonomy" id="4023"/>
    <lineage>
        <taxon>Eukaryota</taxon>
        <taxon>Viridiplantae</taxon>
        <taxon>Streptophyta</taxon>
        <taxon>Embryophyta</taxon>
        <taxon>Tracheophyta</taxon>
        <taxon>Spermatophyta</taxon>
        <taxon>Magnoliopsida</taxon>
        <taxon>eudicotyledons</taxon>
        <taxon>Gunneridae</taxon>
        <taxon>Pentapetalae</taxon>
        <taxon>rosids</taxon>
        <taxon>malvids</taxon>
        <taxon>Sapindales</taxon>
        <taxon>Sapindaceae</taxon>
        <taxon>Hippocastanoideae</taxon>
        <taxon>Acereae</taxon>
        <taxon>Acer</taxon>
    </lineage>
</organism>
<gene>
    <name evidence="2" type="ORF">LWI28_015274</name>
</gene>
<evidence type="ECO:0000313" key="3">
    <source>
        <dbReference type="Proteomes" id="UP001064489"/>
    </source>
</evidence>
<comment type="caution">
    <text evidence="2">The sequence shown here is derived from an EMBL/GenBank/DDBJ whole genome shotgun (WGS) entry which is preliminary data.</text>
</comment>
<evidence type="ECO:0000313" key="2">
    <source>
        <dbReference type="EMBL" id="KAI9191906.1"/>
    </source>
</evidence>
<reference evidence="2" key="2">
    <citation type="submission" date="2023-02" db="EMBL/GenBank/DDBJ databases">
        <authorList>
            <person name="Swenson N.G."/>
            <person name="Wegrzyn J.L."/>
            <person name="Mcevoy S.L."/>
        </authorList>
    </citation>
    <scope>NUCLEOTIDE SEQUENCE</scope>
    <source>
        <strain evidence="2">91603</strain>
        <tissue evidence="2">Leaf</tissue>
    </source>
</reference>
<feature type="region of interest" description="Disordered" evidence="1">
    <location>
        <begin position="111"/>
        <end position="158"/>
    </location>
</feature>
<proteinExistence type="predicted"/>
<dbReference type="Proteomes" id="UP001064489">
    <property type="component" value="Chromosome 6"/>
</dbReference>
<reference evidence="2" key="1">
    <citation type="journal article" date="2022" name="Plant J.">
        <title>Strategies of tolerance reflected in two North American maple genomes.</title>
        <authorList>
            <person name="McEvoy S.L."/>
            <person name="Sezen U.U."/>
            <person name="Trouern-Trend A."/>
            <person name="McMahon S.M."/>
            <person name="Schaberg P.G."/>
            <person name="Yang J."/>
            <person name="Wegrzyn J.L."/>
            <person name="Swenson N.G."/>
        </authorList>
    </citation>
    <scope>NUCLEOTIDE SEQUENCE</scope>
    <source>
        <strain evidence="2">91603</strain>
    </source>
</reference>
<keyword evidence="3" id="KW-1185">Reference proteome</keyword>
<name>A0AAD5JAR7_ACENE</name>
<dbReference type="AlphaFoldDB" id="A0AAD5JAR7"/>
<feature type="compositionally biased region" description="Basic and acidic residues" evidence="1">
    <location>
        <begin position="139"/>
        <end position="152"/>
    </location>
</feature>
<dbReference type="EMBL" id="JAJSOW010000004">
    <property type="protein sequence ID" value="KAI9191906.1"/>
    <property type="molecule type" value="Genomic_DNA"/>
</dbReference>